<feature type="compositionally biased region" description="Basic and acidic residues" evidence="1">
    <location>
        <begin position="92"/>
        <end position="107"/>
    </location>
</feature>
<reference evidence="3 4" key="1">
    <citation type="journal article" date="2014" name="Nature">
        <title>An environmental bacterial taxon with a large and distinct metabolic repertoire.</title>
        <authorList>
            <person name="Wilson M.C."/>
            <person name="Mori T."/>
            <person name="Ruckert C."/>
            <person name="Uria A.R."/>
            <person name="Helf M.J."/>
            <person name="Takada K."/>
            <person name="Gernert C."/>
            <person name="Steffens U.A."/>
            <person name="Heycke N."/>
            <person name="Schmitt S."/>
            <person name="Rinke C."/>
            <person name="Helfrich E.J."/>
            <person name="Brachmann A.O."/>
            <person name="Gurgui C."/>
            <person name="Wakimoto T."/>
            <person name="Kracht M."/>
            <person name="Crusemann M."/>
            <person name="Hentschel U."/>
            <person name="Abe I."/>
            <person name="Matsunaga S."/>
            <person name="Kalinowski J."/>
            <person name="Takeyama H."/>
            <person name="Piel J."/>
        </authorList>
    </citation>
    <scope>NUCLEOTIDE SEQUENCE [LARGE SCALE GENOMIC DNA]</scope>
    <source>
        <strain evidence="4">TSY1</strain>
    </source>
</reference>
<dbReference type="SUPFAM" id="SSF51726">
    <property type="entry name" value="UROD/MetE-like"/>
    <property type="match status" value="1"/>
</dbReference>
<dbReference type="InterPro" id="IPR038071">
    <property type="entry name" value="UROD/MetE-like_sf"/>
</dbReference>
<organism evidence="3 4">
    <name type="scientific">Entotheonella factor</name>
    <dbReference type="NCBI Taxonomy" id="1429438"/>
    <lineage>
        <taxon>Bacteria</taxon>
        <taxon>Pseudomonadati</taxon>
        <taxon>Nitrospinota/Tectimicrobiota group</taxon>
        <taxon>Candidatus Tectimicrobiota</taxon>
        <taxon>Candidatus Entotheonellia</taxon>
        <taxon>Candidatus Entotheonellales</taxon>
        <taxon>Candidatus Entotheonellaceae</taxon>
        <taxon>Candidatus Entotheonella</taxon>
    </lineage>
</organism>
<proteinExistence type="predicted"/>
<dbReference type="GO" id="GO:0008270">
    <property type="term" value="F:zinc ion binding"/>
    <property type="evidence" value="ECO:0007669"/>
    <property type="project" value="InterPro"/>
</dbReference>
<dbReference type="GO" id="GO:0003871">
    <property type="term" value="F:5-methyltetrahydropteroyltriglutamate-homocysteine S-methyltransferase activity"/>
    <property type="evidence" value="ECO:0007669"/>
    <property type="project" value="InterPro"/>
</dbReference>
<comment type="caution">
    <text evidence="3">The sequence shown here is derived from an EMBL/GenBank/DDBJ whole genome shotgun (WGS) entry which is preliminary data.</text>
</comment>
<dbReference type="EMBL" id="AZHW01001080">
    <property type="protein sequence ID" value="ETW94340.1"/>
    <property type="molecule type" value="Genomic_DNA"/>
</dbReference>
<dbReference type="CDD" id="cd03311">
    <property type="entry name" value="CIMS_C_terminal_like"/>
    <property type="match status" value="1"/>
</dbReference>
<accession>W4L9J5</accession>
<dbReference type="PANTHER" id="PTHR43844:SF2">
    <property type="entry name" value="SYNTHASE, VITAMIN-B12 INDEPENDENT, PUTATIVE (AFU_ORTHOLOGUE AFUA_3G12060)-RELATED"/>
    <property type="match status" value="1"/>
</dbReference>
<sequence>MLRPNTNRILVSHAGNLPRSPTLNDLVANGHNLDAATGVSYREQLPQAVQEIVDLQIELGVDIVNDGEYAKAGSYGGYMQQRVTGYSVLPADTDRPPKRGGTAERDRRDFPGFYRSGLWYAGSGGPVRPGFSTPGEMRPVQHRACTGPVTYIGHAMVQADIANLQAAIAGKEAEGYIAALGPISLGAGAYNDYYDSEEAYMVAVAAACREEYQAITDAGLIVQIDEPEFCTSWSFYPDWSVEDLRKHLGFCVEVINQAIEGLPEERIRFHTCWGSGHRPHVNDIELKDIVDLMLKINAQQYSIEAANVRHAHEYHVWEAVKLPPGKLLMPGVISHATDLVEHPELVAERLVNYAERVGRENVQAGTDCGIGSRVGHEEVVWAKLKAMAEGARLASQRLWSH</sequence>
<dbReference type="Proteomes" id="UP000019141">
    <property type="component" value="Unassembled WGS sequence"/>
</dbReference>
<dbReference type="PANTHER" id="PTHR43844">
    <property type="entry name" value="METHIONINE SYNTHASE"/>
    <property type="match status" value="1"/>
</dbReference>
<gene>
    <name evidence="3" type="ORF">ETSY1_35320</name>
</gene>
<evidence type="ECO:0000256" key="1">
    <source>
        <dbReference type="SAM" id="MobiDB-lite"/>
    </source>
</evidence>
<dbReference type="InterPro" id="IPR002629">
    <property type="entry name" value="Met_Synth_C/arc"/>
</dbReference>
<dbReference type="HOGENOM" id="CLU_046993_0_0_7"/>
<keyword evidence="4" id="KW-1185">Reference proteome</keyword>
<name>W4L9J5_ENTF1</name>
<dbReference type="Pfam" id="PF01717">
    <property type="entry name" value="Meth_synt_2"/>
    <property type="match status" value="1"/>
</dbReference>
<feature type="domain" description="Cobalamin-independent methionine synthase MetE C-terminal/archaeal" evidence="2">
    <location>
        <begin position="196"/>
        <end position="391"/>
    </location>
</feature>
<dbReference type="AlphaFoldDB" id="W4L9J5"/>
<evidence type="ECO:0000313" key="4">
    <source>
        <dbReference type="Proteomes" id="UP000019141"/>
    </source>
</evidence>
<feature type="region of interest" description="Disordered" evidence="1">
    <location>
        <begin position="88"/>
        <end position="107"/>
    </location>
</feature>
<evidence type="ECO:0000259" key="2">
    <source>
        <dbReference type="Pfam" id="PF01717"/>
    </source>
</evidence>
<dbReference type="GO" id="GO:0009086">
    <property type="term" value="P:methionine biosynthetic process"/>
    <property type="evidence" value="ECO:0007669"/>
    <property type="project" value="InterPro"/>
</dbReference>
<dbReference type="Gene3D" id="3.20.20.210">
    <property type="match status" value="1"/>
</dbReference>
<protein>
    <recommendedName>
        <fullName evidence="2">Cobalamin-independent methionine synthase MetE C-terminal/archaeal domain-containing protein</fullName>
    </recommendedName>
</protein>
<evidence type="ECO:0000313" key="3">
    <source>
        <dbReference type="EMBL" id="ETW94340.1"/>
    </source>
</evidence>